<dbReference type="VEuPathDB" id="VectorBase:ACUA014185"/>
<dbReference type="AlphaFoldDB" id="A0A182MBG7"/>
<dbReference type="UniPathway" id="UPA00989"/>
<evidence type="ECO:0000313" key="10">
    <source>
        <dbReference type="EnsemblMetazoa" id="ACUA014185-PA"/>
    </source>
</evidence>
<evidence type="ECO:0000256" key="2">
    <source>
        <dbReference type="ARBA" id="ARBA00022574"/>
    </source>
</evidence>
<reference evidence="11" key="1">
    <citation type="submission" date="2013-09" db="EMBL/GenBank/DDBJ databases">
        <title>The Genome Sequence of Anopheles culicifacies species A.</title>
        <authorList>
            <consortium name="The Broad Institute Genomics Platform"/>
            <person name="Neafsey D.E."/>
            <person name="Besansky N."/>
            <person name="Howell P."/>
            <person name="Walton C."/>
            <person name="Young S.K."/>
            <person name="Zeng Q."/>
            <person name="Gargeya S."/>
            <person name="Fitzgerald M."/>
            <person name="Haas B."/>
            <person name="Abouelleil A."/>
            <person name="Allen A.W."/>
            <person name="Alvarado L."/>
            <person name="Arachchi H.M."/>
            <person name="Berlin A.M."/>
            <person name="Chapman S.B."/>
            <person name="Gainer-Dewar J."/>
            <person name="Goldberg J."/>
            <person name="Griggs A."/>
            <person name="Gujja S."/>
            <person name="Hansen M."/>
            <person name="Howarth C."/>
            <person name="Imamovic A."/>
            <person name="Ireland A."/>
            <person name="Larimer J."/>
            <person name="McCowan C."/>
            <person name="Murphy C."/>
            <person name="Pearson M."/>
            <person name="Poon T.W."/>
            <person name="Priest M."/>
            <person name="Roberts A."/>
            <person name="Saif S."/>
            <person name="Shea T."/>
            <person name="Sisk P."/>
            <person name="Sykes S."/>
            <person name="Wortman J."/>
            <person name="Nusbaum C."/>
            <person name="Birren B."/>
        </authorList>
    </citation>
    <scope>NUCLEOTIDE SEQUENCE [LARGE SCALE GENOMIC DNA]</scope>
    <source>
        <strain evidence="11">A-37</strain>
    </source>
</reference>
<keyword evidence="3 8" id="KW-0819">tRNA processing</keyword>
<keyword evidence="2 8" id="KW-0853">WD repeat</keyword>
<organism evidence="10 11">
    <name type="scientific">Anopheles culicifacies</name>
    <dbReference type="NCBI Taxonomy" id="139723"/>
    <lineage>
        <taxon>Eukaryota</taxon>
        <taxon>Metazoa</taxon>
        <taxon>Ecdysozoa</taxon>
        <taxon>Arthropoda</taxon>
        <taxon>Hexapoda</taxon>
        <taxon>Insecta</taxon>
        <taxon>Pterygota</taxon>
        <taxon>Neoptera</taxon>
        <taxon>Endopterygota</taxon>
        <taxon>Diptera</taxon>
        <taxon>Nematocera</taxon>
        <taxon>Culicoidea</taxon>
        <taxon>Culicidae</taxon>
        <taxon>Anophelinae</taxon>
        <taxon>Anopheles</taxon>
        <taxon>culicifacies species complex</taxon>
    </lineage>
</organism>
<sequence>MYDLKVYSTCTVAAIKDKIVFFSTDGAVLHEIVVQQKLPPEGSEPGNQPNGKQANNLPANVVTFEYSPSAKVLAVSLSDKTLRCYTLQQDGEKLNSSPLGDTIPTVRTIVCMKFLPKHGVLIGSDKSDCFEFDVLGKSEQKSKWILGHMSQILGLAVSDDERLIITCDRDEKIKVSSYPECHNIECYCLGHSEYVGGIEVIPSQKLISVSGDRTLRLWDFSHGKEICQLSLQDPAVGLIVQQAVDDSEVLCVVRSSIKNKIEVVLVRCNEPNVTSLLYEPLIVDESLVILSAALNGALQLILLVMEKESKCAKMLVYDFSPDAQQFLVNIAHPLIKNFEAQFSGVTIEHVRDYSTLFKHSIDNLSDYFERKKQKIGSKKSK</sequence>
<reference evidence="10" key="2">
    <citation type="submission" date="2020-05" db="UniProtKB">
        <authorList>
            <consortium name="EnsemblMetazoa"/>
        </authorList>
    </citation>
    <scope>IDENTIFICATION</scope>
    <source>
        <strain evidence="10">A-37</strain>
    </source>
</reference>
<comment type="subcellular location">
    <subcellularLocation>
        <location evidence="1 8">Nucleus</location>
    </subcellularLocation>
</comment>
<feature type="repeat" description="WD" evidence="9">
    <location>
        <begin position="188"/>
        <end position="228"/>
    </location>
</feature>
<dbReference type="InterPro" id="IPR036322">
    <property type="entry name" value="WD40_repeat_dom_sf"/>
</dbReference>
<dbReference type="GO" id="GO:0005634">
    <property type="term" value="C:nucleus"/>
    <property type="evidence" value="ECO:0007669"/>
    <property type="project" value="UniProtKB-SubCell"/>
</dbReference>
<dbReference type="InterPro" id="IPR019775">
    <property type="entry name" value="WD40_repeat_CS"/>
</dbReference>
<dbReference type="GO" id="GO:0043527">
    <property type="term" value="C:tRNA methyltransferase complex"/>
    <property type="evidence" value="ECO:0007669"/>
    <property type="project" value="TreeGrafter"/>
</dbReference>
<comment type="similarity">
    <text evidence="8">Belongs to the WD repeat TRM82 family.</text>
</comment>
<dbReference type="PANTHER" id="PTHR16288">
    <property type="entry name" value="WD40 REPEAT PROTEIN 4"/>
    <property type="match status" value="1"/>
</dbReference>
<protein>
    <submittedName>
        <fullName evidence="10">tRNA (guanine-N(7)-)-methyltransferase non-catalytic subunit wuho</fullName>
    </submittedName>
</protein>
<dbReference type="HAMAP" id="MF_03056">
    <property type="entry name" value="TRM82"/>
    <property type="match status" value="1"/>
</dbReference>
<dbReference type="GO" id="GO:0005829">
    <property type="term" value="C:cytosol"/>
    <property type="evidence" value="ECO:0007669"/>
    <property type="project" value="TreeGrafter"/>
</dbReference>
<evidence type="ECO:0000256" key="7">
    <source>
        <dbReference type="ARBA" id="ARBA00093542"/>
    </source>
</evidence>
<evidence type="ECO:0000256" key="9">
    <source>
        <dbReference type="PROSITE-ProRule" id="PRU00221"/>
    </source>
</evidence>
<dbReference type="InterPro" id="IPR028884">
    <property type="entry name" value="Trm82"/>
</dbReference>
<dbReference type="EMBL" id="AXCM01003332">
    <property type="status" value="NOT_ANNOTATED_CDS"/>
    <property type="molecule type" value="Genomic_DNA"/>
</dbReference>
<evidence type="ECO:0000256" key="6">
    <source>
        <dbReference type="ARBA" id="ARBA00093337"/>
    </source>
</evidence>
<evidence type="ECO:0000256" key="5">
    <source>
        <dbReference type="ARBA" id="ARBA00023242"/>
    </source>
</evidence>
<dbReference type="GO" id="GO:0106004">
    <property type="term" value="P:tRNA (guanine-N7)-methylation"/>
    <property type="evidence" value="ECO:0007669"/>
    <property type="project" value="UniProtKB-UniRule"/>
</dbReference>
<dbReference type="PROSITE" id="PS00678">
    <property type="entry name" value="WD_REPEATS_1"/>
    <property type="match status" value="1"/>
</dbReference>
<dbReference type="Pfam" id="PF00400">
    <property type="entry name" value="WD40"/>
    <property type="match status" value="2"/>
</dbReference>
<dbReference type="Proteomes" id="UP000075883">
    <property type="component" value="Unassembled WGS sequence"/>
</dbReference>
<dbReference type="Gene3D" id="2.130.10.10">
    <property type="entry name" value="YVTN repeat-like/Quinoprotein amine dehydrogenase"/>
    <property type="match status" value="1"/>
</dbReference>
<dbReference type="SMART" id="SM00320">
    <property type="entry name" value="WD40"/>
    <property type="match status" value="3"/>
</dbReference>
<dbReference type="PROSITE" id="PS50082">
    <property type="entry name" value="WD_REPEATS_2"/>
    <property type="match status" value="1"/>
</dbReference>
<dbReference type="InterPro" id="IPR015943">
    <property type="entry name" value="WD40/YVTN_repeat-like_dom_sf"/>
</dbReference>
<evidence type="ECO:0000256" key="8">
    <source>
        <dbReference type="HAMAP-Rule" id="MF_03056"/>
    </source>
</evidence>
<accession>A0A182MBG7</accession>
<evidence type="ECO:0000256" key="1">
    <source>
        <dbReference type="ARBA" id="ARBA00004123"/>
    </source>
</evidence>
<evidence type="ECO:0000313" key="11">
    <source>
        <dbReference type="Proteomes" id="UP000075883"/>
    </source>
</evidence>
<comment type="function">
    <text evidence="8">Required for the formation of N(7)-methylguanine at position 46 (m7G46) in tRNA. In the complex, it is required to stabilize and induce conformational changes of the catalytic subunit.</text>
</comment>
<keyword evidence="4 8" id="KW-0677">Repeat</keyword>
<keyword evidence="5 8" id="KW-0539">Nucleus</keyword>
<proteinExistence type="inferred from homology"/>
<dbReference type="STRING" id="139723.A0A182MBG7"/>
<dbReference type="InterPro" id="IPR001680">
    <property type="entry name" value="WD40_rpt"/>
</dbReference>
<evidence type="ECO:0000256" key="3">
    <source>
        <dbReference type="ARBA" id="ARBA00022694"/>
    </source>
</evidence>
<dbReference type="PANTHER" id="PTHR16288:SF0">
    <property type="entry name" value="TRNA (GUANINE-N(7)-)-METHYLTRANSFERASE NON-CATALYTIC SUBUNIT WDR4"/>
    <property type="match status" value="1"/>
</dbReference>
<dbReference type="EnsemblMetazoa" id="ACUA014185-RA">
    <property type="protein sequence ID" value="ACUA014185-PA"/>
    <property type="gene ID" value="ACUA014185"/>
</dbReference>
<keyword evidence="11" id="KW-1185">Reference proteome</keyword>
<evidence type="ECO:0000256" key="4">
    <source>
        <dbReference type="ARBA" id="ARBA00022737"/>
    </source>
</evidence>
<comment type="function">
    <text evidence="6">Required for the Mettl1-dependent formation of N(7)-methylguanine at position 46 (m7G46) in tRNA. In the Mettl1-wuho methyltransferase complex, it is required to stabilize and induce conformational changes of the catalytic subunit. Required for binding of nanos mRNA and repression of translation by the mei-P26-bgcn-bam-sxl complex. May cooperate with mei-P26 and nanos to derepress the BMP signaling pathway. May cooperate with mei-P26 to suppress expression of a subset of microRNAs. May cooperate with mei-P26 to regulate bam expression levels in germline cells during gametogenesis. Required to promote mitosis to meiosis transition during gametogenesis. May regulate germline cell division in part by regulating ribosome biogenesis.</text>
</comment>
<dbReference type="SUPFAM" id="SSF50978">
    <property type="entry name" value="WD40 repeat-like"/>
    <property type="match status" value="1"/>
</dbReference>
<comment type="subunit">
    <text evidence="7">Forms a heterodimer with the catalytic subunit Mettl1. Interacts with mei-P26 and weakly interacts with bgcn; required for the function or formation of the mei-P26-bgcn-bam-sxl complex. Interacts with nanos; may be involved in mei-P26-dependent derepression of the BMP signaling pathway. Interacts with Myc; the interaction may be mediated by mei-P26 and may be involved in the regulation of ribosome biogenesis.</text>
</comment>
<comment type="pathway">
    <text evidence="8">tRNA modification; N(7)-methylguanine-tRNA biosynthesis.</text>
</comment>
<name>A0A182MBG7_9DIPT</name>